<dbReference type="GeneID" id="7826936"/>
<dbReference type="EMBL" id="GG662504">
    <property type="protein sequence ID" value="EAS03059.2"/>
    <property type="molecule type" value="Genomic_DNA"/>
</dbReference>
<keyword evidence="1" id="KW-0175">Coiled coil</keyword>
<dbReference type="InParanoid" id="I7MHK6"/>
<dbReference type="GO" id="GO:1990904">
    <property type="term" value="C:ribonucleoprotein complex"/>
    <property type="evidence" value="ECO:0007669"/>
    <property type="project" value="TreeGrafter"/>
</dbReference>
<dbReference type="STRING" id="312017.I7MHK6"/>
<reference evidence="3" key="1">
    <citation type="journal article" date="2006" name="PLoS Biol.">
        <title>Macronuclear genome sequence of the ciliate Tetrahymena thermophila, a model eukaryote.</title>
        <authorList>
            <person name="Eisen J.A."/>
            <person name="Coyne R.S."/>
            <person name="Wu M."/>
            <person name="Wu D."/>
            <person name="Thiagarajan M."/>
            <person name="Wortman J.R."/>
            <person name="Badger J.H."/>
            <person name="Ren Q."/>
            <person name="Amedeo P."/>
            <person name="Jones K.M."/>
            <person name="Tallon L.J."/>
            <person name="Delcher A.L."/>
            <person name="Salzberg S.L."/>
            <person name="Silva J.C."/>
            <person name="Haas B.J."/>
            <person name="Majoros W.H."/>
            <person name="Farzad M."/>
            <person name="Carlton J.M."/>
            <person name="Smith R.K. Jr."/>
            <person name="Garg J."/>
            <person name="Pearlman R.E."/>
            <person name="Karrer K.M."/>
            <person name="Sun L."/>
            <person name="Manning G."/>
            <person name="Elde N.C."/>
            <person name="Turkewitz A.P."/>
            <person name="Asai D.J."/>
            <person name="Wilkes D.E."/>
            <person name="Wang Y."/>
            <person name="Cai H."/>
            <person name="Collins K."/>
            <person name="Stewart B.A."/>
            <person name="Lee S.R."/>
            <person name="Wilamowska K."/>
            <person name="Weinberg Z."/>
            <person name="Ruzzo W.L."/>
            <person name="Wloga D."/>
            <person name="Gaertig J."/>
            <person name="Frankel J."/>
            <person name="Tsao C.-C."/>
            <person name="Gorovsky M.A."/>
            <person name="Keeling P.J."/>
            <person name="Waller R.F."/>
            <person name="Patron N.J."/>
            <person name="Cherry J.M."/>
            <person name="Stover N.A."/>
            <person name="Krieger C.J."/>
            <person name="del Toro C."/>
            <person name="Ryder H.F."/>
            <person name="Williamson S.C."/>
            <person name="Barbeau R.A."/>
            <person name="Hamilton E.P."/>
            <person name="Orias E."/>
        </authorList>
    </citation>
    <scope>NUCLEOTIDE SEQUENCE [LARGE SCALE GENOMIC DNA]</scope>
    <source>
        <strain evidence="3">SB210</strain>
    </source>
</reference>
<accession>I7MHK6</accession>
<dbReference type="GO" id="GO:0003746">
    <property type="term" value="F:translation elongation factor activity"/>
    <property type="evidence" value="ECO:0007669"/>
    <property type="project" value="UniProtKB-KW"/>
</dbReference>
<dbReference type="OrthoDB" id="548735at2759"/>
<keyword evidence="3" id="KW-1185">Reference proteome</keyword>
<proteinExistence type="predicted"/>
<gene>
    <name evidence="2" type="ORF">TTHERM_00444420</name>
</gene>
<dbReference type="eggNOG" id="KOG0469">
    <property type="taxonomic scope" value="Eukaryota"/>
</dbReference>
<sequence length="566" mass="65346">MKSSQDLSKILLDVAAQKNISILGTSKGCGVTSLTNFLYKNYGFKPEGDLKIQELELGRITLAIEDKNVVSIDNTNEHFCDKEGIIIVIDLTEKNLDSVQFSNILKTIKKFKLNFVWYFNKLDKAIFDMQKSNPEEVYQLLIEKIEQANQLIEQVNEDQSDYIEEIEPTRSNVLIGSAVDGWAFSLHNFAEEYSSKLKIEPQKLVTKFWGENYYNSDDKTWHITSQDQKKVNRSFCTFIFDPIWRLHLLIRQGSLDLVQELVKQIGIEVDISNKSGRILLRVIMYAWLNSAKAILGAVQKHILGFEEGLLELNRWQVYSKQLEKYQELKSNMIYCFGKDPTTGLTLAKILKKRENKIAKLNAFVCDLMTGPQLLRQIEVTGIFQPYFSKNYITLEWNQVIQGQVVLIKADDLQEGMILIEENGIQFYKTYSQQYKETPSSLENKNPFSIQNYILGTLDKLNPKLKKVFAQKNELFLTFEELAEYLIQNNDFTKQDVSSIVCIKQDCIVLNYSKNSQNKSIFKCFEKAIELSNIKGLRIEIEQINDKAAINEDDLVKAIVNEFKSYI</sequence>
<dbReference type="GO" id="GO:0003924">
    <property type="term" value="F:GTPase activity"/>
    <property type="evidence" value="ECO:0007669"/>
    <property type="project" value="TreeGrafter"/>
</dbReference>
<dbReference type="AlphaFoldDB" id="I7MHK6"/>
<keyword evidence="2" id="KW-0648">Protein biosynthesis</keyword>
<evidence type="ECO:0000313" key="2">
    <source>
        <dbReference type="EMBL" id="EAS03059.2"/>
    </source>
</evidence>
<dbReference type="InterPro" id="IPR027417">
    <property type="entry name" value="P-loop_NTPase"/>
</dbReference>
<evidence type="ECO:0000313" key="3">
    <source>
        <dbReference type="Proteomes" id="UP000009168"/>
    </source>
</evidence>
<organism evidence="2 3">
    <name type="scientific">Tetrahymena thermophila (strain SB210)</name>
    <dbReference type="NCBI Taxonomy" id="312017"/>
    <lineage>
        <taxon>Eukaryota</taxon>
        <taxon>Sar</taxon>
        <taxon>Alveolata</taxon>
        <taxon>Ciliophora</taxon>
        <taxon>Intramacronucleata</taxon>
        <taxon>Oligohymenophorea</taxon>
        <taxon>Hymenostomatida</taxon>
        <taxon>Tetrahymenina</taxon>
        <taxon>Tetrahymenidae</taxon>
        <taxon>Tetrahymena</taxon>
    </lineage>
</organism>
<dbReference type="SUPFAM" id="SSF52540">
    <property type="entry name" value="P-loop containing nucleoside triphosphate hydrolases"/>
    <property type="match status" value="1"/>
</dbReference>
<dbReference type="Proteomes" id="UP000009168">
    <property type="component" value="Unassembled WGS sequence"/>
</dbReference>
<name>I7MHK6_TETTS</name>
<dbReference type="PANTHER" id="PTHR42908">
    <property type="entry name" value="TRANSLATION ELONGATION FACTOR-RELATED"/>
    <property type="match status" value="1"/>
</dbReference>
<dbReference type="Gene3D" id="3.90.1430.10">
    <property type="entry name" value="Yeast translation eEF2 (G' domain)"/>
    <property type="match status" value="1"/>
</dbReference>
<dbReference type="PANTHER" id="PTHR42908:SF3">
    <property type="entry name" value="ELONGATION FACTOR-LIKE GTPASE 1"/>
    <property type="match status" value="1"/>
</dbReference>
<dbReference type="KEGG" id="tet:TTHERM_00444420"/>
<dbReference type="GO" id="GO:0005829">
    <property type="term" value="C:cytosol"/>
    <property type="evidence" value="ECO:0007669"/>
    <property type="project" value="TreeGrafter"/>
</dbReference>
<protein>
    <submittedName>
        <fullName evidence="2">Elongation factor Tu GTP-binding domain protein</fullName>
    </submittedName>
</protein>
<keyword evidence="2" id="KW-0251">Elongation factor</keyword>
<evidence type="ECO:0000256" key="1">
    <source>
        <dbReference type="SAM" id="Coils"/>
    </source>
</evidence>
<feature type="coiled-coil region" evidence="1">
    <location>
        <begin position="138"/>
        <end position="165"/>
    </location>
</feature>
<dbReference type="RefSeq" id="XP_001023304.2">
    <property type="nucleotide sequence ID" value="XM_001023304.3"/>
</dbReference>